<dbReference type="RefSeq" id="WP_203754858.1">
    <property type="nucleotide sequence ID" value="NZ_BONF01000045.1"/>
</dbReference>
<dbReference type="Gene3D" id="1.10.10.10">
    <property type="entry name" value="Winged helix-like DNA-binding domain superfamily/Winged helix DNA-binding domain"/>
    <property type="match status" value="1"/>
</dbReference>
<dbReference type="SMART" id="SM00418">
    <property type="entry name" value="HTH_ARSR"/>
    <property type="match status" value="1"/>
</dbReference>
<feature type="domain" description="HTH arsR-type" evidence="1">
    <location>
        <begin position="14"/>
        <end position="94"/>
    </location>
</feature>
<organism evidence="2 3">
    <name type="scientific">Catellatospora bangladeshensis</name>
    <dbReference type="NCBI Taxonomy" id="310355"/>
    <lineage>
        <taxon>Bacteria</taxon>
        <taxon>Bacillati</taxon>
        <taxon>Actinomycetota</taxon>
        <taxon>Actinomycetes</taxon>
        <taxon>Micromonosporales</taxon>
        <taxon>Micromonosporaceae</taxon>
        <taxon>Catellatospora</taxon>
    </lineage>
</organism>
<gene>
    <name evidence="2" type="ORF">Cba03nite_66070</name>
</gene>
<reference evidence="2 3" key="1">
    <citation type="submission" date="2021-01" db="EMBL/GenBank/DDBJ databases">
        <title>Whole genome shotgun sequence of Catellatospora bangladeshensis NBRC 107357.</title>
        <authorList>
            <person name="Komaki H."/>
            <person name="Tamura T."/>
        </authorList>
    </citation>
    <scope>NUCLEOTIDE SEQUENCE [LARGE SCALE GENOMIC DNA]</scope>
    <source>
        <strain evidence="2 3">NBRC 107357</strain>
    </source>
</reference>
<dbReference type="InterPro" id="IPR001845">
    <property type="entry name" value="HTH_ArsR_DNA-bd_dom"/>
</dbReference>
<dbReference type="EMBL" id="BONF01000045">
    <property type="protein sequence ID" value="GIF85258.1"/>
    <property type="molecule type" value="Genomic_DNA"/>
</dbReference>
<dbReference type="Proteomes" id="UP000601223">
    <property type="component" value="Unassembled WGS sequence"/>
</dbReference>
<protein>
    <submittedName>
        <fullName evidence="2">Transcriptional regulator</fullName>
    </submittedName>
</protein>
<comment type="caution">
    <text evidence="2">The sequence shown here is derived from an EMBL/GenBank/DDBJ whole genome shotgun (WGS) entry which is preliminary data.</text>
</comment>
<dbReference type="Pfam" id="PF12840">
    <property type="entry name" value="HTH_20"/>
    <property type="match status" value="1"/>
</dbReference>
<dbReference type="InterPro" id="IPR036390">
    <property type="entry name" value="WH_DNA-bd_sf"/>
</dbReference>
<evidence type="ECO:0000313" key="2">
    <source>
        <dbReference type="EMBL" id="GIF85258.1"/>
    </source>
</evidence>
<evidence type="ECO:0000313" key="3">
    <source>
        <dbReference type="Proteomes" id="UP000601223"/>
    </source>
</evidence>
<dbReference type="InterPro" id="IPR036388">
    <property type="entry name" value="WH-like_DNA-bd_sf"/>
</dbReference>
<name>A0A8J3NMP5_9ACTN</name>
<dbReference type="InterPro" id="IPR011991">
    <property type="entry name" value="ArsR-like_HTH"/>
</dbReference>
<dbReference type="SUPFAM" id="SSF46785">
    <property type="entry name" value="Winged helix' DNA-binding domain"/>
    <property type="match status" value="1"/>
</dbReference>
<evidence type="ECO:0000259" key="1">
    <source>
        <dbReference type="SMART" id="SM00418"/>
    </source>
</evidence>
<dbReference type="GO" id="GO:0003700">
    <property type="term" value="F:DNA-binding transcription factor activity"/>
    <property type="evidence" value="ECO:0007669"/>
    <property type="project" value="InterPro"/>
</dbReference>
<proteinExistence type="predicted"/>
<sequence length="191" mass="21471">MKDDASSSISLDPRTLRGLAHPVRVQMLGLLRERGPSTATLLAAQLGLSSAATSYHLRQLAQHGFIVEDTERGNARERWWRAAHRRTTVSDVAPESYGDFEIYLRAVTTQYAARVDRAISEYATRPEPWVHVGTFSDWSRRLTPEETTAMQDELIEVINRYRRDEPEVPAPGGAARVVVQLQVMPFPQDAS</sequence>
<accession>A0A8J3NMP5</accession>
<dbReference type="AlphaFoldDB" id="A0A8J3NMP5"/>
<dbReference type="CDD" id="cd00090">
    <property type="entry name" value="HTH_ARSR"/>
    <property type="match status" value="1"/>
</dbReference>
<keyword evidence="3" id="KW-1185">Reference proteome</keyword>